<protein>
    <submittedName>
        <fullName evidence="2">Uncharacterized protein</fullName>
    </submittedName>
</protein>
<feature type="compositionally biased region" description="Basic and acidic residues" evidence="1">
    <location>
        <begin position="281"/>
        <end position="294"/>
    </location>
</feature>
<feature type="compositionally biased region" description="Polar residues" evidence="1">
    <location>
        <begin position="189"/>
        <end position="204"/>
    </location>
</feature>
<feature type="region of interest" description="Disordered" evidence="1">
    <location>
        <begin position="1"/>
        <end position="28"/>
    </location>
</feature>
<evidence type="ECO:0000313" key="3">
    <source>
        <dbReference type="Proteomes" id="UP001345691"/>
    </source>
</evidence>
<dbReference type="Proteomes" id="UP001345691">
    <property type="component" value="Unassembled WGS sequence"/>
</dbReference>
<dbReference type="EMBL" id="JAVRRF010000033">
    <property type="protein sequence ID" value="KAK5051688.1"/>
    <property type="molecule type" value="Genomic_DNA"/>
</dbReference>
<evidence type="ECO:0000313" key="2">
    <source>
        <dbReference type="EMBL" id="KAK5051688.1"/>
    </source>
</evidence>
<evidence type="ECO:0000256" key="1">
    <source>
        <dbReference type="SAM" id="MobiDB-lite"/>
    </source>
</evidence>
<keyword evidence="3" id="KW-1185">Reference proteome</keyword>
<proteinExistence type="predicted"/>
<feature type="compositionally biased region" description="Polar residues" evidence="1">
    <location>
        <begin position="211"/>
        <end position="226"/>
    </location>
</feature>
<name>A0ABR0IYH0_9EURO</name>
<feature type="region of interest" description="Disordered" evidence="1">
    <location>
        <begin position="263"/>
        <end position="294"/>
    </location>
</feature>
<organism evidence="2 3">
    <name type="scientific">Exophiala sideris</name>
    <dbReference type="NCBI Taxonomy" id="1016849"/>
    <lineage>
        <taxon>Eukaryota</taxon>
        <taxon>Fungi</taxon>
        <taxon>Dikarya</taxon>
        <taxon>Ascomycota</taxon>
        <taxon>Pezizomycotina</taxon>
        <taxon>Eurotiomycetes</taxon>
        <taxon>Chaetothyriomycetidae</taxon>
        <taxon>Chaetothyriales</taxon>
        <taxon>Herpotrichiellaceae</taxon>
        <taxon>Exophiala</taxon>
    </lineage>
</organism>
<accession>A0ABR0IYH0</accession>
<feature type="compositionally biased region" description="Basic and acidic residues" evidence="1">
    <location>
        <begin position="263"/>
        <end position="272"/>
    </location>
</feature>
<sequence>MARLTRPRSKLPLDSLQNGNGKRQKKVPQYTLHSSMQHFFNQKRQDLLDSTPSTYSFHSRVVPDARGELIQPFPAGRPRDVFTDEGAGEQRKRHISKNQQRELDPRWCIARYQLLMMWNADPVKRAHIVEQERATPKMRSLLRKYKLREYDPVEREASACKGTPSMKRMRADDTRKHAESEPPAKKQKLNNAESESCSIVTEPSSGKHVPNLSSAAGTNSPMARTQESTKLRSKQAPEYRRSTSVDKQQDIGEVLQVVQKIREQTRGCDGKENINVSEQGSHQEVERSYDIEQK</sequence>
<reference evidence="2 3" key="1">
    <citation type="submission" date="2023-08" db="EMBL/GenBank/DDBJ databases">
        <title>Black Yeasts Isolated from many extreme environments.</title>
        <authorList>
            <person name="Coleine C."/>
            <person name="Stajich J.E."/>
            <person name="Selbmann L."/>
        </authorList>
    </citation>
    <scope>NUCLEOTIDE SEQUENCE [LARGE SCALE GENOMIC DNA]</scope>
    <source>
        <strain evidence="2 3">CCFEE 6328</strain>
    </source>
</reference>
<feature type="compositionally biased region" description="Basic and acidic residues" evidence="1">
    <location>
        <begin position="227"/>
        <end position="247"/>
    </location>
</feature>
<feature type="compositionally biased region" description="Basic and acidic residues" evidence="1">
    <location>
        <begin position="169"/>
        <end position="184"/>
    </location>
</feature>
<comment type="caution">
    <text evidence="2">The sequence shown here is derived from an EMBL/GenBank/DDBJ whole genome shotgun (WGS) entry which is preliminary data.</text>
</comment>
<gene>
    <name evidence="2" type="ORF">LTR69_010188</name>
</gene>
<feature type="region of interest" description="Disordered" evidence="1">
    <location>
        <begin position="73"/>
        <end position="99"/>
    </location>
</feature>
<feature type="region of interest" description="Disordered" evidence="1">
    <location>
        <begin position="154"/>
        <end position="247"/>
    </location>
</feature>